<keyword evidence="11 20" id="KW-0675">Receptor</keyword>
<feature type="signal peptide" evidence="15">
    <location>
        <begin position="1"/>
        <end position="25"/>
    </location>
</feature>
<dbReference type="CDD" id="cd22830">
    <property type="entry name" value="Gal_Rha_Lectin_dCirl"/>
    <property type="match status" value="1"/>
</dbReference>
<feature type="transmembrane region" description="Helical" evidence="14">
    <location>
        <begin position="665"/>
        <end position="683"/>
    </location>
</feature>
<evidence type="ECO:0000256" key="7">
    <source>
        <dbReference type="ARBA" id="ARBA00022989"/>
    </source>
</evidence>
<name>A0A8T0F1J8_ARGBR</name>
<keyword evidence="10" id="KW-1015">Disulfide bond</keyword>
<proteinExistence type="inferred from homology"/>
<dbReference type="EMBL" id="JABXBU010000030">
    <property type="protein sequence ID" value="KAF8785026.1"/>
    <property type="molecule type" value="Genomic_DNA"/>
</dbReference>
<feature type="region of interest" description="Disordered" evidence="13">
    <location>
        <begin position="1106"/>
        <end position="1150"/>
    </location>
</feature>
<evidence type="ECO:0000256" key="1">
    <source>
        <dbReference type="ARBA" id="ARBA00004651"/>
    </source>
</evidence>
<dbReference type="Pfam" id="PF16489">
    <property type="entry name" value="GAIN"/>
    <property type="match status" value="1"/>
</dbReference>
<dbReference type="Pfam" id="PF02140">
    <property type="entry name" value="SUEL_Lectin"/>
    <property type="match status" value="1"/>
</dbReference>
<dbReference type="InterPro" id="IPR001879">
    <property type="entry name" value="GPCR_2_extracellular_dom"/>
</dbReference>
<gene>
    <name evidence="20" type="ORF">HNY73_010622</name>
</gene>
<evidence type="ECO:0000256" key="4">
    <source>
        <dbReference type="ARBA" id="ARBA00022692"/>
    </source>
</evidence>
<dbReference type="SMART" id="SM00303">
    <property type="entry name" value="GPS"/>
    <property type="match status" value="1"/>
</dbReference>
<evidence type="ECO:0000256" key="6">
    <source>
        <dbReference type="ARBA" id="ARBA00022734"/>
    </source>
</evidence>
<evidence type="ECO:0000256" key="13">
    <source>
        <dbReference type="SAM" id="MobiDB-lite"/>
    </source>
</evidence>
<dbReference type="PROSITE" id="PS50221">
    <property type="entry name" value="GAIN_B"/>
    <property type="match status" value="1"/>
</dbReference>
<evidence type="ECO:0000313" key="21">
    <source>
        <dbReference type="Proteomes" id="UP000807504"/>
    </source>
</evidence>
<dbReference type="AlphaFoldDB" id="A0A8T0F1J8"/>
<dbReference type="Gene3D" id="4.10.1240.10">
    <property type="entry name" value="GPCR, family 2, extracellular hormone receptor domain"/>
    <property type="match status" value="1"/>
</dbReference>
<dbReference type="InterPro" id="IPR000832">
    <property type="entry name" value="GPCR_2_secretin-like"/>
</dbReference>
<feature type="compositionally biased region" description="Basic and acidic residues" evidence="13">
    <location>
        <begin position="1123"/>
        <end position="1133"/>
    </location>
</feature>
<organism evidence="20 21">
    <name type="scientific">Argiope bruennichi</name>
    <name type="common">Wasp spider</name>
    <name type="synonym">Aranea bruennichi</name>
    <dbReference type="NCBI Taxonomy" id="94029"/>
    <lineage>
        <taxon>Eukaryota</taxon>
        <taxon>Metazoa</taxon>
        <taxon>Ecdysozoa</taxon>
        <taxon>Arthropoda</taxon>
        <taxon>Chelicerata</taxon>
        <taxon>Arachnida</taxon>
        <taxon>Araneae</taxon>
        <taxon>Araneomorphae</taxon>
        <taxon>Entelegynae</taxon>
        <taxon>Araneoidea</taxon>
        <taxon>Araneidae</taxon>
        <taxon>Argiope</taxon>
    </lineage>
</organism>
<evidence type="ECO:0000259" key="17">
    <source>
        <dbReference type="PROSITE" id="PS50227"/>
    </source>
</evidence>
<keyword evidence="3" id="KW-1003">Cell membrane</keyword>
<keyword evidence="7 14" id="KW-1133">Transmembrane helix</keyword>
<dbReference type="InterPro" id="IPR043159">
    <property type="entry name" value="Lectin_gal-bd_sf"/>
</dbReference>
<dbReference type="InterPro" id="IPR057244">
    <property type="entry name" value="GAIN_B"/>
</dbReference>
<dbReference type="PROSITE" id="PS50228">
    <property type="entry name" value="SUEL_LECTIN"/>
    <property type="match status" value="1"/>
</dbReference>
<keyword evidence="4 14" id="KW-0812">Transmembrane</keyword>
<feature type="domain" description="SUEL-type lectin" evidence="18">
    <location>
        <begin position="52"/>
        <end position="140"/>
    </location>
</feature>
<feature type="transmembrane region" description="Helical" evidence="14">
    <location>
        <begin position="734"/>
        <end position="754"/>
    </location>
</feature>
<feature type="transmembrane region" description="Helical" evidence="14">
    <location>
        <begin position="774"/>
        <end position="800"/>
    </location>
</feature>
<evidence type="ECO:0000256" key="15">
    <source>
        <dbReference type="SAM" id="SignalP"/>
    </source>
</evidence>
<dbReference type="Gene3D" id="1.20.1070.10">
    <property type="entry name" value="Rhodopsin 7-helix transmembrane proteins"/>
    <property type="match status" value="1"/>
</dbReference>
<keyword evidence="5 15" id="KW-0732">Signal</keyword>
<evidence type="ECO:0000256" key="10">
    <source>
        <dbReference type="ARBA" id="ARBA00023157"/>
    </source>
</evidence>
<feature type="chain" id="PRO_5035888931" evidence="15">
    <location>
        <begin position="26"/>
        <end position="1176"/>
    </location>
</feature>
<dbReference type="Pfam" id="PF00002">
    <property type="entry name" value="7tm_2"/>
    <property type="match status" value="1"/>
</dbReference>
<dbReference type="InterPro" id="IPR036445">
    <property type="entry name" value="GPCR_2_extracell_dom_sf"/>
</dbReference>
<accession>A0A8T0F1J8</accession>
<dbReference type="FunFam" id="2.60.120.740:FF:000001">
    <property type="entry name" value="Adhesion G protein-coupled receptor L2"/>
    <property type="match status" value="1"/>
</dbReference>
<dbReference type="GO" id="GO:0007166">
    <property type="term" value="P:cell surface receptor signaling pathway"/>
    <property type="evidence" value="ECO:0007669"/>
    <property type="project" value="InterPro"/>
</dbReference>
<reference evidence="20" key="2">
    <citation type="submission" date="2020-06" db="EMBL/GenBank/DDBJ databases">
        <authorList>
            <person name="Sheffer M."/>
        </authorList>
    </citation>
    <scope>NUCLEOTIDE SEQUENCE</scope>
</reference>
<evidence type="ECO:0000256" key="2">
    <source>
        <dbReference type="ARBA" id="ARBA00010933"/>
    </source>
</evidence>
<dbReference type="SMART" id="SM00008">
    <property type="entry name" value="HormR"/>
    <property type="match status" value="1"/>
</dbReference>
<sequence length="1176" mass="133197">MRMYSCKIFALFCIFLLAEVVHISSKKGVLFRRISLKPPLILDAAGYRTTYACEGKTLHIVCDEGMIHLIRANYGRFSISICNDHGNLDWRVNCMSHHSFLIMQERCSLKTNCSVNVSSSTFHDPCPGTLKYLEVQYHCGTGPPVLTMPVTTPYYRATYSSNVTAVPIGKIQTGTYRSYLSTPMPTIPTIPFFRTTAALPKQFVPTTATPNRNDGFPFFITTRKTTEFSPTIHSLTSAIPTSTTLTTTANVSEDHCPSMISRSINWPWTKSGQTASVKCPDGATGNAKWHCKGKPAHWNSEFPDLTECRSLWLENLKERVNLQNGDSIIGIISELAVMSSAKALFSEDIKILSELTQQALHKSISSMENFLDTWHRYHVLRELLQSALQTFNGLLDDKQDIAWKDIPLFEKKMILSKLLQKLDESALLLAESSSEDGSFSLIKSNIWISLQVIKSRNAKIFTFPIYEDIFLEADGIYWVNVQDKVVIPIEAIEDYAKNGFYKVVFSIFNKLDDYLLPGSTILHYPLDHTSENITRILNSRIISISLEKGGNVKLSRPAVITFKHRYEENVSNPVCAFWDFHLRDWSAKGCRVEISNKSHTVCLCDHLTNFALIMDLQTDFTPSLNSDILYMIITIGCVVATVALLFTVIVLFLLSVDLSEDSTFIHRNMFLCLLLSELVFLGGIKQTNHHLACSFIAGILQYLFLVTFSWMFFECYHQYVTLIQSCDGKKSKSWWYYVVAYTVPGIITGISAIIDPSSYGTSRYCWLQADNYFVFSFVGPAVSIIFGGLVFLCISLCMIYRKISNITAIKGKENVNLDKFRSWNKRSFLLTVLLTLTWTSAFFFIQEELTPLAYAFSILNGLHGIAILFMYCFQNEKVREDIQKIFQHDLCFRQRNQEPQIAPETVNNGNNSRDCDSQEFWTLPKEKIPVTSNVASDSSATLPTRSSINESNDGVRLQNAFWMMRGNNTWKSAYYTGKETLGEQEGVSHSFRRYQTSKDKGHHFFVTPESNGQFLDHIYETIDDEALADEDGGKKSFQGCQRFPPPENYYGDHSDLSQHSSSSYGYDQQPLIIAGLQNGQNVSQVPYPASPDSQVSPQIWEQNQTLSFRKKRSPSEKPASLRTSHDGSHHNFPSDKQAYPQKGPGMKKLGGRTLRWPDSFCKVSPEITVWVSLYGW</sequence>
<keyword evidence="8" id="KW-0297">G-protein coupled receptor</keyword>
<protein>
    <submittedName>
        <fullName evidence="20">Adhesion G protein-coupled receptor L2 like protein</fullName>
    </submittedName>
</protein>
<evidence type="ECO:0000256" key="5">
    <source>
        <dbReference type="ARBA" id="ARBA00022729"/>
    </source>
</evidence>
<feature type="transmembrane region" description="Helical" evidence="14">
    <location>
        <begin position="828"/>
        <end position="846"/>
    </location>
</feature>
<dbReference type="Pfam" id="PF02793">
    <property type="entry name" value="HRM"/>
    <property type="match status" value="1"/>
</dbReference>
<keyword evidence="9 14" id="KW-0472">Membrane</keyword>
<comment type="subcellular location">
    <subcellularLocation>
        <location evidence="1">Cell membrane</location>
        <topology evidence="1">Multi-pass membrane protein</topology>
    </subcellularLocation>
</comment>
<dbReference type="Gene3D" id="2.60.120.740">
    <property type="match status" value="1"/>
</dbReference>
<dbReference type="GO" id="GO:0005886">
    <property type="term" value="C:plasma membrane"/>
    <property type="evidence" value="ECO:0007669"/>
    <property type="project" value="UniProtKB-SubCell"/>
</dbReference>
<dbReference type="InterPro" id="IPR000922">
    <property type="entry name" value="Lectin_gal-bd_dom"/>
</dbReference>
<dbReference type="PANTHER" id="PTHR12011:SF347">
    <property type="entry name" value="FI21270P1-RELATED"/>
    <property type="match status" value="1"/>
</dbReference>
<dbReference type="InterPro" id="IPR046338">
    <property type="entry name" value="GAIN_dom_sf"/>
</dbReference>
<evidence type="ECO:0000313" key="20">
    <source>
        <dbReference type="EMBL" id="KAF8785026.1"/>
    </source>
</evidence>
<keyword evidence="6" id="KW-0430">Lectin</keyword>
<dbReference type="InterPro" id="IPR000203">
    <property type="entry name" value="GPS"/>
</dbReference>
<dbReference type="PANTHER" id="PTHR12011">
    <property type="entry name" value="ADHESION G-PROTEIN COUPLED RECEPTOR"/>
    <property type="match status" value="1"/>
</dbReference>
<evidence type="ECO:0000256" key="14">
    <source>
        <dbReference type="SAM" id="Phobius"/>
    </source>
</evidence>
<dbReference type="PROSITE" id="PS50227">
    <property type="entry name" value="G_PROTEIN_RECEP_F2_3"/>
    <property type="match status" value="1"/>
</dbReference>
<evidence type="ECO:0000256" key="8">
    <source>
        <dbReference type="ARBA" id="ARBA00023040"/>
    </source>
</evidence>
<evidence type="ECO:0000256" key="12">
    <source>
        <dbReference type="ARBA" id="ARBA00023224"/>
    </source>
</evidence>
<feature type="domain" description="G-protein coupled receptors family 2 profile 2" evidence="19">
    <location>
        <begin position="629"/>
        <end position="875"/>
    </location>
</feature>
<dbReference type="SUPFAM" id="SSF81321">
    <property type="entry name" value="Family A G protein-coupled receptor-like"/>
    <property type="match status" value="1"/>
</dbReference>
<evidence type="ECO:0000256" key="9">
    <source>
        <dbReference type="ARBA" id="ARBA00023136"/>
    </source>
</evidence>
<evidence type="ECO:0000259" key="19">
    <source>
        <dbReference type="PROSITE" id="PS50261"/>
    </source>
</evidence>
<dbReference type="Gene3D" id="2.60.220.50">
    <property type="match status" value="1"/>
</dbReference>
<feature type="domain" description="G-protein coupled receptors family 2 profile 1" evidence="17">
    <location>
        <begin position="256"/>
        <end position="312"/>
    </location>
</feature>
<dbReference type="GO" id="GO:0004930">
    <property type="term" value="F:G protein-coupled receptor activity"/>
    <property type="evidence" value="ECO:0007669"/>
    <property type="project" value="UniProtKB-KW"/>
</dbReference>
<feature type="transmembrane region" description="Helical" evidence="14">
    <location>
        <begin position="852"/>
        <end position="873"/>
    </location>
</feature>
<dbReference type="PROSITE" id="PS50261">
    <property type="entry name" value="G_PROTEIN_RECEP_F2_4"/>
    <property type="match status" value="1"/>
</dbReference>
<reference evidence="20" key="1">
    <citation type="journal article" date="2020" name="bioRxiv">
        <title>Chromosome-level reference genome of the European wasp spider Argiope bruennichi: a resource for studies on range expansion and evolutionary adaptation.</title>
        <authorList>
            <person name="Sheffer M.M."/>
            <person name="Hoppe A."/>
            <person name="Krehenwinkel H."/>
            <person name="Uhl G."/>
            <person name="Kuss A.W."/>
            <person name="Jensen L."/>
            <person name="Jensen C."/>
            <person name="Gillespie R.G."/>
            <person name="Hoff K.J."/>
            <person name="Prost S."/>
        </authorList>
    </citation>
    <scope>NUCLEOTIDE SEQUENCE</scope>
</reference>
<keyword evidence="12" id="KW-0807">Transducer</keyword>
<dbReference type="InterPro" id="IPR032471">
    <property type="entry name" value="AGRL2-4_GAIN_subdom_A"/>
</dbReference>
<dbReference type="Gene3D" id="1.25.40.610">
    <property type="match status" value="1"/>
</dbReference>
<feature type="region of interest" description="Disordered" evidence="13">
    <location>
        <begin position="1030"/>
        <end position="1064"/>
    </location>
</feature>
<dbReference type="GO" id="GO:0030246">
    <property type="term" value="F:carbohydrate binding"/>
    <property type="evidence" value="ECO:0007669"/>
    <property type="project" value="UniProtKB-KW"/>
</dbReference>
<evidence type="ECO:0000256" key="3">
    <source>
        <dbReference type="ARBA" id="ARBA00022475"/>
    </source>
</evidence>
<keyword evidence="21" id="KW-1185">Reference proteome</keyword>
<dbReference type="SUPFAM" id="SSF111418">
    <property type="entry name" value="Hormone receptor domain"/>
    <property type="match status" value="1"/>
</dbReference>
<comment type="caution">
    <text evidence="20">The sequence shown here is derived from an EMBL/GenBank/DDBJ whole genome shotgun (WGS) entry which is preliminary data.</text>
</comment>
<feature type="transmembrane region" description="Helical" evidence="14">
    <location>
        <begin position="689"/>
        <end position="713"/>
    </location>
</feature>
<evidence type="ECO:0000259" key="18">
    <source>
        <dbReference type="PROSITE" id="PS50228"/>
    </source>
</evidence>
<feature type="domain" description="GAIN-B" evidence="16">
    <location>
        <begin position="437"/>
        <end position="620"/>
    </location>
</feature>
<dbReference type="PRINTS" id="PR00249">
    <property type="entry name" value="GPCRSECRETIN"/>
</dbReference>
<evidence type="ECO:0000259" key="16">
    <source>
        <dbReference type="PROSITE" id="PS50221"/>
    </source>
</evidence>
<dbReference type="Proteomes" id="UP000807504">
    <property type="component" value="Unassembled WGS sequence"/>
</dbReference>
<dbReference type="InterPro" id="IPR017981">
    <property type="entry name" value="GPCR_2-like_7TM"/>
</dbReference>
<comment type="similarity">
    <text evidence="2">Belongs to the G-protein coupled receptor 2 family. LN-TM7 subfamily.</text>
</comment>
<evidence type="ECO:0000256" key="11">
    <source>
        <dbReference type="ARBA" id="ARBA00023170"/>
    </source>
</evidence>
<feature type="transmembrane region" description="Helical" evidence="14">
    <location>
        <begin position="628"/>
        <end position="653"/>
    </location>
</feature>
<dbReference type="Pfam" id="PF01825">
    <property type="entry name" value="GPS"/>
    <property type="match status" value="1"/>
</dbReference>